<keyword evidence="7 13" id="KW-1133">Transmembrane helix</keyword>
<dbReference type="PRINTS" id="PR00258">
    <property type="entry name" value="SPERACTRCPTR"/>
</dbReference>
<dbReference type="InterPro" id="IPR036772">
    <property type="entry name" value="SRCR-like_dom_sf"/>
</dbReference>
<sequence length="716" mass="79760">MFRCLKEVLSGTILILYSMRNTTYLTLIFSLWLALTLPQIGFTSTVHVRLVDNTVPNAGRVEIGYKGVWKSVCGTNWYIREANVACRMMGYNQGAAAAINGMTSSDDAWPSIISCRGQEDAITFEECTIRNRKFKPCAHDRRAGVVCKSVLDPNITVRLVDGRTRNQGRVEVRYFGIWGTVCDDDWDLADAHVVCRMLNYSKALWAGTVKVKGSGPILLDNLMCNGKERSLEECRQKPWGKHDCHHGEDANVTCEDRKHQSSFDVQVRLTGGQSHFGQVEVRYNGTWIPVCDDTWDISDAHVICRMLGFNRALVAIPRFSVGQRGFWLSGLGCNGDEHSISECYHHGWMNNKYRRFYNAAVICKVHNDQGANLAVRLMNGSTPNEGRVEVRYYGVWGTVCSFGGWGLRDAHVVCRMLNYSRSSWAGVAKLKGSGLVLLDNLKCNGNEKSLEHCPDIRWGRNYCSHYRDAGVKCEMTTQEESSIIVRLVKKKQKNVGGIEVKYNGTWRPVCDDSWSILEAIVACRMLGYETALAGIKKYSIGKDGSWMGGVVCSGDELSIGKCSHRGWSNTKCHEKFYAGVVCVINKDPPPVQIRLEDGSLPNSGRVAVRYGNVWGTICNKGLDINDAKVICRMLGYTGARKVYPVNSFVLSSDIIWLSDLECNGTENSIVDCRHPGWGQTKTCKENDGGVVCTTAGAPPIQIRDTKDISYSNVVIF</sequence>
<feature type="disulfide bond" evidence="12">
    <location>
        <begin position="333"/>
        <end position="343"/>
    </location>
</feature>
<reference evidence="16" key="1">
    <citation type="submission" date="2025-08" db="UniProtKB">
        <authorList>
            <consortium name="RefSeq"/>
        </authorList>
    </citation>
    <scope>IDENTIFICATION</scope>
    <source>
        <tissue evidence="16">Tentacle</tissue>
    </source>
</reference>
<feature type="transmembrane region" description="Helical" evidence="13">
    <location>
        <begin position="21"/>
        <end position="42"/>
    </location>
</feature>
<dbReference type="FunCoup" id="A0A6P8IEF1">
    <property type="interactions" value="17"/>
</dbReference>
<evidence type="ECO:0000256" key="9">
    <source>
        <dbReference type="ARBA" id="ARBA00023157"/>
    </source>
</evidence>
<dbReference type="FunFam" id="3.10.250.10:FF:000007">
    <property type="entry name" value="Soluble scavenger receptor cysteine-rich domain-containing protein SSC5D"/>
    <property type="match status" value="1"/>
</dbReference>
<dbReference type="GeneID" id="116300466"/>
<evidence type="ECO:0000256" key="13">
    <source>
        <dbReference type="SAM" id="Phobius"/>
    </source>
</evidence>
<feature type="disulfide bond" evidence="12">
    <location>
        <begin position="662"/>
        <end position="672"/>
    </location>
</feature>
<dbReference type="SUPFAM" id="SSF56487">
    <property type="entry name" value="SRCR-like"/>
    <property type="match status" value="6"/>
</dbReference>
<dbReference type="OrthoDB" id="5985796at2759"/>
<feature type="domain" description="SRCR" evidence="14">
    <location>
        <begin position="48"/>
        <end position="148"/>
    </location>
</feature>
<dbReference type="InterPro" id="IPR001190">
    <property type="entry name" value="SRCR"/>
</dbReference>
<feature type="disulfide bond" evidence="12">
    <location>
        <begin position="552"/>
        <end position="562"/>
    </location>
</feature>
<dbReference type="AlphaFoldDB" id="A0A6P8IEF1"/>
<evidence type="ECO:0000256" key="1">
    <source>
        <dbReference type="ARBA" id="ARBA00004167"/>
    </source>
</evidence>
<feature type="disulfide bond" evidence="12">
    <location>
        <begin position="631"/>
        <end position="692"/>
    </location>
</feature>
<keyword evidence="10" id="KW-0675">Receptor</keyword>
<feature type="non-terminal residue" evidence="16">
    <location>
        <position position="716"/>
    </location>
</feature>
<feature type="domain" description="SRCR" evidence="14">
    <location>
        <begin position="375"/>
        <end position="474"/>
    </location>
</feature>
<feature type="disulfide bond" evidence="12">
    <location>
        <begin position="86"/>
        <end position="147"/>
    </location>
</feature>
<keyword evidence="4 13" id="KW-0812">Transmembrane</keyword>
<dbReference type="FunFam" id="3.10.250.10:FF:000006">
    <property type="entry name" value="neurotrypsin isoform X2"/>
    <property type="match status" value="1"/>
</dbReference>
<dbReference type="GO" id="GO:0005576">
    <property type="term" value="C:extracellular region"/>
    <property type="evidence" value="ECO:0007669"/>
    <property type="project" value="UniProtKB-SubCell"/>
</dbReference>
<comment type="caution">
    <text evidence="12">Lacks conserved residue(s) required for the propagation of feature annotation.</text>
</comment>
<evidence type="ECO:0000256" key="4">
    <source>
        <dbReference type="ARBA" id="ARBA00022692"/>
    </source>
</evidence>
<proteinExistence type="predicted"/>
<evidence type="ECO:0000256" key="8">
    <source>
        <dbReference type="ARBA" id="ARBA00023136"/>
    </source>
</evidence>
<organism evidence="15 16">
    <name type="scientific">Actinia tenebrosa</name>
    <name type="common">Australian red waratah sea anemone</name>
    <dbReference type="NCBI Taxonomy" id="6105"/>
    <lineage>
        <taxon>Eukaryota</taxon>
        <taxon>Metazoa</taxon>
        <taxon>Cnidaria</taxon>
        <taxon>Anthozoa</taxon>
        <taxon>Hexacorallia</taxon>
        <taxon>Actiniaria</taxon>
        <taxon>Actiniidae</taxon>
        <taxon>Actinia</taxon>
    </lineage>
</organism>
<dbReference type="KEGG" id="aten:116300466"/>
<evidence type="ECO:0000313" key="15">
    <source>
        <dbReference type="Proteomes" id="UP000515163"/>
    </source>
</evidence>
<dbReference type="FunFam" id="3.10.250.10:FF:000001">
    <property type="entry name" value="Lysyl oxidase 4 isoform X1"/>
    <property type="match status" value="1"/>
</dbReference>
<dbReference type="FunFam" id="3.10.250.10:FF:000016">
    <property type="entry name" value="Scavenger receptor cysteine-rich protein type 12"/>
    <property type="match status" value="2"/>
</dbReference>
<keyword evidence="11" id="KW-0325">Glycoprotein</keyword>
<evidence type="ECO:0000256" key="5">
    <source>
        <dbReference type="ARBA" id="ARBA00022729"/>
    </source>
</evidence>
<keyword evidence="9 12" id="KW-1015">Disulfide bond</keyword>
<evidence type="ECO:0000259" key="14">
    <source>
        <dbReference type="PROSITE" id="PS50287"/>
    </source>
</evidence>
<dbReference type="PROSITE" id="PS50287">
    <property type="entry name" value="SRCR_2"/>
    <property type="match status" value="6"/>
</dbReference>
<evidence type="ECO:0000256" key="7">
    <source>
        <dbReference type="ARBA" id="ARBA00022989"/>
    </source>
</evidence>
<evidence type="ECO:0000256" key="11">
    <source>
        <dbReference type="ARBA" id="ARBA00023180"/>
    </source>
</evidence>
<dbReference type="Gene3D" id="3.10.250.10">
    <property type="entry name" value="SRCR-like domain"/>
    <property type="match status" value="6"/>
</dbReference>
<feature type="disulfide bond" evidence="12">
    <location>
        <begin position="443"/>
        <end position="453"/>
    </location>
</feature>
<gene>
    <name evidence="16" type="primary">LOC116300466</name>
</gene>
<feature type="domain" description="SRCR" evidence="14">
    <location>
        <begin position="267"/>
        <end position="364"/>
    </location>
</feature>
<evidence type="ECO:0000256" key="2">
    <source>
        <dbReference type="ARBA" id="ARBA00004613"/>
    </source>
</evidence>
<keyword evidence="15" id="KW-1185">Reference proteome</keyword>
<keyword evidence="8 13" id="KW-0472">Membrane</keyword>
<feature type="domain" description="SRCR" evidence="14">
    <location>
        <begin position="157"/>
        <end position="255"/>
    </location>
</feature>
<evidence type="ECO:0000313" key="16">
    <source>
        <dbReference type="RefSeq" id="XP_031565202.1"/>
    </source>
</evidence>
<dbReference type="Proteomes" id="UP000515163">
    <property type="component" value="Unplaced"/>
</dbReference>
<keyword evidence="6" id="KW-0677">Repeat</keyword>
<feature type="domain" description="SRCR" evidence="14">
    <location>
        <begin position="593"/>
        <end position="693"/>
    </location>
</feature>
<feature type="disulfide bond" evidence="12">
    <location>
        <begin position="73"/>
        <end position="137"/>
    </location>
</feature>
<evidence type="ECO:0000256" key="3">
    <source>
        <dbReference type="ARBA" id="ARBA00022525"/>
    </source>
</evidence>
<dbReference type="GO" id="GO:0016020">
    <property type="term" value="C:membrane"/>
    <property type="evidence" value="ECO:0007669"/>
    <property type="project" value="UniProtKB-SubCell"/>
</dbReference>
<dbReference type="InParanoid" id="A0A6P8IEF1"/>
<feature type="disulfide bond" evidence="12">
    <location>
        <begin position="224"/>
        <end position="234"/>
    </location>
</feature>
<evidence type="ECO:0000256" key="10">
    <source>
        <dbReference type="ARBA" id="ARBA00023170"/>
    </source>
</evidence>
<accession>A0A6P8IEF1</accession>
<keyword evidence="5" id="KW-0732">Signal</keyword>
<dbReference type="FunFam" id="3.10.250.10:FF:000005">
    <property type="entry name" value="Neurotrypsin isoform A"/>
    <property type="match status" value="1"/>
</dbReference>
<dbReference type="PANTHER" id="PTHR19331">
    <property type="entry name" value="SCAVENGER RECEPTOR DOMAIN-CONTAINING"/>
    <property type="match status" value="1"/>
</dbReference>
<feature type="domain" description="SRCR" evidence="14">
    <location>
        <begin position="485"/>
        <end position="583"/>
    </location>
</feature>
<evidence type="ECO:0000256" key="12">
    <source>
        <dbReference type="PROSITE-ProRule" id="PRU00196"/>
    </source>
</evidence>
<name>A0A6P8IEF1_ACTTE</name>
<dbReference type="SMART" id="SM00202">
    <property type="entry name" value="SR"/>
    <property type="match status" value="6"/>
</dbReference>
<keyword evidence="3" id="KW-0964">Secreted</keyword>
<evidence type="ECO:0000256" key="6">
    <source>
        <dbReference type="ARBA" id="ARBA00022737"/>
    </source>
</evidence>
<protein>
    <submittedName>
        <fullName evidence="16">Deleted in malignant brain tumors 1 protein-like</fullName>
    </submittedName>
</protein>
<dbReference type="PANTHER" id="PTHR19331:SF465">
    <property type="entry name" value="EGG PEPTIDE SPERACT RECEPTOR"/>
    <property type="match status" value="1"/>
</dbReference>
<dbReference type="Pfam" id="PF00530">
    <property type="entry name" value="SRCR"/>
    <property type="match status" value="6"/>
</dbReference>
<dbReference type="RefSeq" id="XP_031565202.1">
    <property type="nucleotide sequence ID" value="XM_031709342.1"/>
</dbReference>
<comment type="subcellular location">
    <subcellularLocation>
        <location evidence="1">Membrane</location>
        <topology evidence="1">Single-pass membrane protein</topology>
    </subcellularLocation>
    <subcellularLocation>
        <location evidence="2">Secreted</location>
    </subcellularLocation>
</comment>